<sequence length="89" mass="10336">MKDKIVDMIDEVLPEIQLKEKTSEDSNIYASIARQLEFLKNCYENGLDYRVKLNGKKLNFGIIASRNFAGPEEELEEKISRINSYIIHN</sequence>
<evidence type="ECO:0000313" key="2">
    <source>
        <dbReference type="EMBL" id="CCU71298.1"/>
    </source>
</evidence>
<dbReference type="AlphaFoldDB" id="M5DP83"/>
<keyword evidence="3" id="KW-1185">Reference proteome</keyword>
<name>M5DP83_9GAMM</name>
<dbReference type="Pfam" id="PF18660">
    <property type="entry name" value="Tsi6"/>
    <property type="match status" value="1"/>
</dbReference>
<dbReference type="InterPro" id="IPR040818">
    <property type="entry name" value="Tsi6"/>
</dbReference>
<dbReference type="GeneID" id="79175808"/>
<feature type="domain" description="Tsi6" evidence="1">
    <location>
        <begin position="5"/>
        <end position="88"/>
    </location>
</feature>
<gene>
    <name evidence="2" type="ORF">TOL_0862</name>
</gene>
<dbReference type="HOGENOM" id="CLU_2453606_0_0_6"/>
<proteinExistence type="predicted"/>
<organism evidence="2 3">
    <name type="scientific">Thalassolituus oleivorans MIL-1</name>
    <dbReference type="NCBI Taxonomy" id="1298593"/>
    <lineage>
        <taxon>Bacteria</taxon>
        <taxon>Pseudomonadati</taxon>
        <taxon>Pseudomonadota</taxon>
        <taxon>Gammaproteobacteria</taxon>
        <taxon>Oceanospirillales</taxon>
        <taxon>Oceanospirillaceae</taxon>
        <taxon>Thalassolituus</taxon>
    </lineage>
</organism>
<protein>
    <recommendedName>
        <fullName evidence="1">Tsi6 domain-containing protein</fullName>
    </recommendedName>
</protein>
<dbReference type="KEGG" id="tol:TOL_0862"/>
<dbReference type="RefSeq" id="WP_015486035.1">
    <property type="nucleotide sequence ID" value="NC_020888.1"/>
</dbReference>
<dbReference type="Proteomes" id="UP000011866">
    <property type="component" value="Chromosome"/>
</dbReference>
<reference evidence="2 3" key="1">
    <citation type="journal article" date="2013" name="Genome Announc.">
        <title>Genome Sequence of Thalassolituus oleivorans MIL-1 (DSM 14913T).</title>
        <authorList>
            <person name="Golyshin P.N."/>
            <person name="Werner J."/>
            <person name="Chernikova T.N."/>
            <person name="Tran H."/>
            <person name="Ferrer M."/>
            <person name="Yakimov M.M."/>
            <person name="Teeling H."/>
            <person name="Golyshina O.V."/>
        </authorList>
    </citation>
    <scope>NUCLEOTIDE SEQUENCE [LARGE SCALE GENOMIC DNA]</scope>
    <source>
        <strain evidence="2 3">MIL-1</strain>
    </source>
</reference>
<accession>M5DP83</accession>
<evidence type="ECO:0000259" key="1">
    <source>
        <dbReference type="Pfam" id="PF18660"/>
    </source>
</evidence>
<evidence type="ECO:0000313" key="3">
    <source>
        <dbReference type="Proteomes" id="UP000011866"/>
    </source>
</evidence>
<dbReference type="EMBL" id="HF680312">
    <property type="protein sequence ID" value="CCU71298.1"/>
    <property type="molecule type" value="Genomic_DNA"/>
</dbReference>